<sequence>MPTFEGYRKTLSPLQVQIYDALKDGMSRHRKEIEVQQCTDEALNGIFESVLLDHPEIYYVKGYRLWKRQDSSPMAVAPVYTSAPKEVKSVLESCSKAAEILISRAEGLDEYAQELFIHDLLLRVTYGDGRKAEAHSLVGPLLHGIGVCEGISKAAKFLFDLLGRKSFVVIGVAKTPKGHKDEPHAWNCIQTNGCWYHLDITFDNSLSGRSVKRYDYCNLSDYEIEADHKATKRLPVKCVTQQNYYQQTGAQIENKRQLVDFITKERSSGVRDIIVKFPFSEEEAYLMIREALAELNYKGTAAVSCNKQQMVFHLHCGENN</sequence>
<accession>A0A8J8PI35</accession>
<evidence type="ECO:0000313" key="2">
    <source>
        <dbReference type="Proteomes" id="UP000752814"/>
    </source>
</evidence>
<reference evidence="1" key="1">
    <citation type="submission" date="2016-03" db="EMBL/GenBank/DDBJ databases">
        <authorList>
            <person name="Borrel G."/>
            <person name="Mccann A."/>
            <person name="O'Toole P.W."/>
        </authorList>
    </citation>
    <scope>NUCLEOTIDE SEQUENCE</scope>
    <source>
        <strain evidence="1">183</strain>
    </source>
</reference>
<proteinExistence type="predicted"/>
<comment type="caution">
    <text evidence="1">The sequence shown here is derived from an EMBL/GenBank/DDBJ whole genome shotgun (WGS) entry which is preliminary data.</text>
</comment>
<dbReference type="RefSeq" id="WP_020449033.1">
    <property type="nucleotide sequence ID" value="NZ_CAYBCC010000013.1"/>
</dbReference>
<evidence type="ECO:0000313" key="1">
    <source>
        <dbReference type="EMBL" id="TQS84203.1"/>
    </source>
</evidence>
<evidence type="ECO:0008006" key="3">
    <source>
        <dbReference type="Google" id="ProtNLM"/>
    </source>
</evidence>
<organism evidence="1 2">
    <name type="scientific">Candidatus Methanomassiliicoccus intestinalis</name>
    <dbReference type="NCBI Taxonomy" id="1406512"/>
    <lineage>
        <taxon>Archaea</taxon>
        <taxon>Methanobacteriati</taxon>
        <taxon>Thermoplasmatota</taxon>
        <taxon>Thermoplasmata</taxon>
        <taxon>Methanomassiliicoccales</taxon>
        <taxon>Methanomassiliicoccaceae</taxon>
        <taxon>Methanomassiliicoccus</taxon>
    </lineage>
</organism>
<gene>
    <name evidence="1" type="ORF">A3207_09150</name>
</gene>
<dbReference type="EMBL" id="LVVT01000005">
    <property type="protein sequence ID" value="TQS84203.1"/>
    <property type="molecule type" value="Genomic_DNA"/>
</dbReference>
<dbReference type="InterPro" id="IPR038765">
    <property type="entry name" value="Papain-like_cys_pep_sf"/>
</dbReference>
<dbReference type="Proteomes" id="UP000752814">
    <property type="component" value="Unassembled WGS sequence"/>
</dbReference>
<dbReference type="AlphaFoldDB" id="A0A8J8PI35"/>
<dbReference type="GeneID" id="41323565"/>
<dbReference type="SUPFAM" id="SSF54001">
    <property type="entry name" value="Cysteine proteinases"/>
    <property type="match status" value="1"/>
</dbReference>
<protein>
    <recommendedName>
        <fullName evidence="3">Transglutaminase-like domain-containing protein</fullName>
    </recommendedName>
</protein>
<name>A0A8J8PI35_9ARCH</name>